<keyword evidence="13" id="KW-1185">Reference proteome</keyword>
<evidence type="ECO:0000256" key="9">
    <source>
        <dbReference type="ARBA" id="ARBA00034344"/>
    </source>
</evidence>
<sequence>MGRWYNKILLGISIISMTGVFTSCEFKNQSIKPTKDMKIGVTFYKQDDMFISNVAKSVEEYAKTKSFDENCEINVNVLYANGSSLEQSNQVDKFIKQGYDAICVNMVDRTEAAVIVEKCRKADIPLIFFNREPVEEDMYLWNKSYYVGGLAKQSGEIQGEIIVDAYKKDKSYVDKNGDGKVQYVMLEGEQEHQDTLLRTEYCIKTVNESGIELQKLADETANWQSSQGNSKMAKWINEYGTDIEVVFCNNDAMALGAIAALKDAKIEKNKRPLVVGIDGIPEAIKEIEEGNMEGTVINNYVKQAQAIIDSAYDIITRGSITSIYGLRSGKYIDIPHEKFTKENLK</sequence>
<dbReference type="STRING" id="1529.SAMN04487885_11852"/>
<dbReference type="GO" id="GO:0030288">
    <property type="term" value="C:outer membrane-bounded periplasmic space"/>
    <property type="evidence" value="ECO:0007669"/>
    <property type="project" value="TreeGrafter"/>
</dbReference>
<evidence type="ECO:0000313" key="14">
    <source>
        <dbReference type="Proteomes" id="UP000246114"/>
    </source>
</evidence>
<dbReference type="Gene3D" id="3.40.50.2300">
    <property type="match status" value="2"/>
</dbReference>
<dbReference type="Pfam" id="PF13407">
    <property type="entry name" value="Peripla_BP_4"/>
    <property type="match status" value="1"/>
</dbReference>
<dbReference type="InterPro" id="IPR025997">
    <property type="entry name" value="SBP_2_dom"/>
</dbReference>
<dbReference type="EMBL" id="FOOE01000018">
    <property type="protein sequence ID" value="SFF97760.1"/>
    <property type="molecule type" value="Genomic_DNA"/>
</dbReference>
<dbReference type="RefSeq" id="WP_027639184.1">
    <property type="nucleotide sequence ID" value="NZ_BAAACD010000026.1"/>
</dbReference>
<comment type="subunit">
    <text evidence="8">The ABC transporter complex is composed of one ATP-binding protein (MglA), two transmembrane proteins (MglC) and a solute-binding protein (MglB).</text>
</comment>
<keyword evidence="2" id="KW-0813">Transport</keyword>
<dbReference type="SUPFAM" id="SSF53822">
    <property type="entry name" value="Periplasmic binding protein-like I"/>
    <property type="match status" value="1"/>
</dbReference>
<keyword evidence="3" id="KW-0762">Sugar transport</keyword>
<dbReference type="InterPro" id="IPR044085">
    <property type="entry name" value="MglB-like_PBP1"/>
</dbReference>
<proteinExistence type="predicted"/>
<dbReference type="PANTHER" id="PTHR30036:SF2">
    <property type="entry name" value="D-GALACTOSE_METHYL-GALACTOSIDE BINDING PERIPLASMIC PROTEIN MGLB"/>
    <property type="match status" value="1"/>
</dbReference>
<dbReference type="Proteomes" id="UP000246114">
    <property type="component" value="Unassembled WGS sequence"/>
</dbReference>
<evidence type="ECO:0000259" key="10">
    <source>
        <dbReference type="Pfam" id="PF13407"/>
    </source>
</evidence>
<dbReference type="AlphaFoldDB" id="A0A1I2N3S2"/>
<evidence type="ECO:0000256" key="8">
    <source>
        <dbReference type="ARBA" id="ARBA00034323"/>
    </source>
</evidence>
<keyword evidence="7" id="KW-0106">Calcium</keyword>
<reference evidence="12 13" key="1">
    <citation type="submission" date="2016-10" db="EMBL/GenBank/DDBJ databases">
        <authorList>
            <person name="de Groot N.N."/>
        </authorList>
    </citation>
    <scope>NUCLEOTIDE SEQUENCE [LARGE SCALE GENOMIC DNA]</scope>
    <source>
        <strain evidence="12 13">NLAE-zl-G419</strain>
    </source>
</reference>
<keyword evidence="5" id="KW-0732">Signal</keyword>
<gene>
    <name evidence="11" type="ORF">DBY38_01190</name>
    <name evidence="12" type="ORF">SAMN04487885_11852</name>
</gene>
<dbReference type="OrthoDB" id="9769193at2"/>
<evidence type="ECO:0000256" key="7">
    <source>
        <dbReference type="ARBA" id="ARBA00022837"/>
    </source>
</evidence>
<organism evidence="12 13">
    <name type="scientific">Clostridium cadaveris</name>
    <dbReference type="NCBI Taxonomy" id="1529"/>
    <lineage>
        <taxon>Bacteria</taxon>
        <taxon>Bacillati</taxon>
        <taxon>Bacillota</taxon>
        <taxon>Clostridia</taxon>
        <taxon>Eubacteriales</taxon>
        <taxon>Clostridiaceae</taxon>
        <taxon>Clostridium</taxon>
    </lineage>
</organism>
<dbReference type="InterPro" id="IPR050555">
    <property type="entry name" value="Bact_Solute-Bind_Prot2"/>
</dbReference>
<keyword evidence="4" id="KW-0479">Metal-binding</keyword>
<accession>A0A1I2N3S2</accession>
<evidence type="ECO:0000256" key="4">
    <source>
        <dbReference type="ARBA" id="ARBA00022723"/>
    </source>
</evidence>
<evidence type="ECO:0000256" key="6">
    <source>
        <dbReference type="ARBA" id="ARBA00022764"/>
    </source>
</evidence>
<evidence type="ECO:0000313" key="12">
    <source>
        <dbReference type="EMBL" id="SFF97760.1"/>
    </source>
</evidence>
<name>A0A1I2N3S2_9CLOT</name>
<reference evidence="11 14" key="2">
    <citation type="submission" date="2018-03" db="EMBL/GenBank/DDBJ databases">
        <title>The uncultured portion of the human microbiome is neutrally assembled.</title>
        <authorList>
            <person name="Jeraldo P."/>
            <person name="Boardman L."/>
            <person name="White B.A."/>
            <person name="Nelson H."/>
            <person name="Goldenfeld N."/>
            <person name="Chia N."/>
        </authorList>
    </citation>
    <scope>NUCLEOTIDE SEQUENCE [LARGE SCALE GENOMIC DNA]</scope>
    <source>
        <strain evidence="11">CIM:MAG 903</strain>
    </source>
</reference>
<dbReference type="CDD" id="cd01539">
    <property type="entry name" value="PBP1_GGBP"/>
    <property type="match status" value="1"/>
</dbReference>
<evidence type="ECO:0000313" key="13">
    <source>
        <dbReference type="Proteomes" id="UP000182135"/>
    </source>
</evidence>
<dbReference type="PANTHER" id="PTHR30036">
    <property type="entry name" value="D-XYLOSE-BINDING PERIPLASMIC PROTEIN"/>
    <property type="match status" value="1"/>
</dbReference>
<comment type="subcellular location">
    <subcellularLocation>
        <location evidence="1">Cell envelope</location>
    </subcellularLocation>
</comment>
<dbReference type="Proteomes" id="UP000182135">
    <property type="component" value="Unassembled WGS sequence"/>
</dbReference>
<evidence type="ECO:0000256" key="5">
    <source>
        <dbReference type="ARBA" id="ARBA00022729"/>
    </source>
</evidence>
<evidence type="ECO:0000256" key="3">
    <source>
        <dbReference type="ARBA" id="ARBA00022597"/>
    </source>
</evidence>
<evidence type="ECO:0000313" key="11">
    <source>
        <dbReference type="EMBL" id="PWL55571.1"/>
    </source>
</evidence>
<evidence type="ECO:0000256" key="1">
    <source>
        <dbReference type="ARBA" id="ARBA00004196"/>
    </source>
</evidence>
<protein>
    <recommendedName>
        <fullName evidence="9">D-galactose/methyl-galactoside binding periplasmic protein MglB</fullName>
    </recommendedName>
</protein>
<evidence type="ECO:0000256" key="2">
    <source>
        <dbReference type="ARBA" id="ARBA00022448"/>
    </source>
</evidence>
<dbReference type="eggNOG" id="COG1879">
    <property type="taxonomic scope" value="Bacteria"/>
</dbReference>
<keyword evidence="6" id="KW-0574">Periplasm</keyword>
<dbReference type="PROSITE" id="PS51257">
    <property type="entry name" value="PROKAR_LIPOPROTEIN"/>
    <property type="match status" value="1"/>
</dbReference>
<feature type="domain" description="Periplasmic binding protein" evidence="10">
    <location>
        <begin position="39"/>
        <end position="316"/>
    </location>
</feature>
<dbReference type="EMBL" id="QAMZ01000005">
    <property type="protein sequence ID" value="PWL55571.1"/>
    <property type="molecule type" value="Genomic_DNA"/>
</dbReference>
<dbReference type="InterPro" id="IPR028082">
    <property type="entry name" value="Peripla_BP_I"/>
</dbReference>
<dbReference type="GO" id="GO:0030246">
    <property type="term" value="F:carbohydrate binding"/>
    <property type="evidence" value="ECO:0007669"/>
    <property type="project" value="InterPro"/>
</dbReference>
<dbReference type="GeneID" id="90545565"/>
<dbReference type="GO" id="GO:0046872">
    <property type="term" value="F:metal ion binding"/>
    <property type="evidence" value="ECO:0007669"/>
    <property type="project" value="UniProtKB-KW"/>
</dbReference>